<feature type="region of interest" description="Disordered" evidence="1">
    <location>
        <begin position="72"/>
        <end position="93"/>
    </location>
</feature>
<dbReference type="InterPro" id="IPR050128">
    <property type="entry name" value="Sulfate_adenylyltrnsfr_sub2"/>
</dbReference>
<organism evidence="3 4">
    <name type="scientific">Streptomyces drozdowiczii</name>
    <dbReference type="NCBI Taxonomy" id="202862"/>
    <lineage>
        <taxon>Bacteria</taxon>
        <taxon>Bacillati</taxon>
        <taxon>Actinomycetota</taxon>
        <taxon>Actinomycetes</taxon>
        <taxon>Kitasatosporales</taxon>
        <taxon>Streptomycetaceae</taxon>
        <taxon>Streptomyces</taxon>
    </lineage>
</organism>
<feature type="compositionally biased region" description="Basic residues" evidence="1">
    <location>
        <begin position="80"/>
        <end position="91"/>
    </location>
</feature>
<dbReference type="InterPro" id="IPR002500">
    <property type="entry name" value="PAPS_reduct_dom"/>
</dbReference>
<gene>
    <name evidence="3" type="ORF">NEH16_33095</name>
</gene>
<evidence type="ECO:0000259" key="2">
    <source>
        <dbReference type="Pfam" id="PF01507"/>
    </source>
</evidence>
<reference evidence="3" key="1">
    <citation type="journal article" date="2022" name="Front. Microbiol.">
        <title>Mirubactin C rescues the lethal effect of cell wall biosynthesis mutations in Bacillus subtilis.</title>
        <authorList>
            <person name="Kepplinger B."/>
            <person name="Wen X."/>
            <person name="Tyler A.R."/>
            <person name="Kim B.Y."/>
            <person name="Brown J."/>
            <person name="Banks P."/>
            <person name="Dashti Y."/>
            <person name="Mackenzie E.S."/>
            <person name="Wills C."/>
            <person name="Kawai Y."/>
            <person name="Waldron K.J."/>
            <person name="Allenby N.E.E."/>
            <person name="Wu L.J."/>
            <person name="Hall M.J."/>
            <person name="Errington J."/>
        </authorList>
    </citation>
    <scope>NUCLEOTIDE SEQUENCE</scope>
    <source>
        <strain evidence="3">MDA8-470</strain>
    </source>
</reference>
<evidence type="ECO:0000313" key="4">
    <source>
        <dbReference type="Proteomes" id="UP001164963"/>
    </source>
</evidence>
<evidence type="ECO:0000313" key="3">
    <source>
        <dbReference type="EMBL" id="UZK58274.1"/>
    </source>
</evidence>
<evidence type="ECO:0000256" key="1">
    <source>
        <dbReference type="SAM" id="MobiDB-lite"/>
    </source>
</evidence>
<feature type="domain" description="Phosphoadenosine phosphosulphate reductase" evidence="2">
    <location>
        <begin position="146"/>
        <end position="335"/>
    </location>
</feature>
<dbReference type="Gene3D" id="3.40.50.620">
    <property type="entry name" value="HUPs"/>
    <property type="match status" value="1"/>
</dbReference>
<name>A0ABY6Q219_9ACTN</name>
<dbReference type="SUPFAM" id="SSF52402">
    <property type="entry name" value="Adenine nucleotide alpha hydrolases-like"/>
    <property type="match status" value="1"/>
</dbReference>
<keyword evidence="4" id="KW-1185">Reference proteome</keyword>
<dbReference type="RefSeq" id="WP_265546876.1">
    <property type="nucleotide sequence ID" value="NZ_CP098740.1"/>
</dbReference>
<dbReference type="PANTHER" id="PTHR43196:SF2">
    <property type="entry name" value="PHOSPHOADENOSINE PHOSPHOSULFATE REDUCTASE"/>
    <property type="match status" value="1"/>
</dbReference>
<proteinExistence type="predicted"/>
<accession>A0ABY6Q219</accession>
<dbReference type="Proteomes" id="UP001164963">
    <property type="component" value="Chromosome"/>
</dbReference>
<dbReference type="PANTHER" id="PTHR43196">
    <property type="entry name" value="SULFATE ADENYLYLTRANSFERASE SUBUNIT 2"/>
    <property type="match status" value="1"/>
</dbReference>
<dbReference type="InterPro" id="IPR014729">
    <property type="entry name" value="Rossmann-like_a/b/a_fold"/>
</dbReference>
<dbReference type="EMBL" id="CP098740">
    <property type="protein sequence ID" value="UZK58274.1"/>
    <property type="molecule type" value="Genomic_DNA"/>
</dbReference>
<protein>
    <submittedName>
        <fullName evidence="3">Phosphoadenosine phosphosulfate reductase family protein</fullName>
    </submittedName>
</protein>
<sequence length="435" mass="48147">MDITTRLHLLDTARRAYQADTALSAADRSFHRSARATAQALVTITDCEEQLAATRHLSQAMAASAALDDARQAHRDCTGRRRKADSRRRRAFTASRRANRELAALYRPHARGRGTGGKRLSSVTAGLLDELVAMPLDLIQAADVLLVQSSGGKDSLVMLHRIATWAARAGCTDKVVVVHCDLGENSEWPGVRKLAQRQAERYGLRFVAVDSTGGLLGLVEKRGMFPDAARRLCTASLKRDRANVLLTEIVAALGLDRQVLVLNCMGLRAAESPARSKKSPLSIDTRTSNNKRLVLTWHPILDLSETAVWQTIADETLEYHPAYDALMPRLSCVFCVLAGFDVLVRAVRLCWALDLPLPEQYTDLEARIGHRFKDQYSLADVVAEARHVEEREGRLTWTRGDALRTHLGGEAAAAYLERMADYESDAYLERLTLVV</sequence>
<dbReference type="Pfam" id="PF01507">
    <property type="entry name" value="PAPS_reduct"/>
    <property type="match status" value="1"/>
</dbReference>